<evidence type="ECO:0000313" key="3">
    <source>
        <dbReference type="Proteomes" id="UP000799772"/>
    </source>
</evidence>
<gene>
    <name evidence="2" type="ORF">NA57DRAFT_61933</name>
</gene>
<reference evidence="2" key="1">
    <citation type="journal article" date="2020" name="Stud. Mycol.">
        <title>101 Dothideomycetes genomes: a test case for predicting lifestyles and emergence of pathogens.</title>
        <authorList>
            <person name="Haridas S."/>
            <person name="Albert R."/>
            <person name="Binder M."/>
            <person name="Bloem J."/>
            <person name="Labutti K."/>
            <person name="Salamov A."/>
            <person name="Andreopoulos B."/>
            <person name="Baker S."/>
            <person name="Barry K."/>
            <person name="Bills G."/>
            <person name="Bluhm B."/>
            <person name="Cannon C."/>
            <person name="Castanera R."/>
            <person name="Culley D."/>
            <person name="Daum C."/>
            <person name="Ezra D."/>
            <person name="Gonzalez J."/>
            <person name="Henrissat B."/>
            <person name="Kuo A."/>
            <person name="Liang C."/>
            <person name="Lipzen A."/>
            <person name="Lutzoni F."/>
            <person name="Magnuson J."/>
            <person name="Mondo S."/>
            <person name="Nolan M."/>
            <person name="Ohm R."/>
            <person name="Pangilinan J."/>
            <person name="Park H.-J."/>
            <person name="Ramirez L."/>
            <person name="Alfaro M."/>
            <person name="Sun H."/>
            <person name="Tritt A."/>
            <person name="Yoshinaga Y."/>
            <person name="Zwiers L.-H."/>
            <person name="Turgeon B."/>
            <person name="Goodwin S."/>
            <person name="Spatafora J."/>
            <person name="Crous P."/>
            <person name="Grigoriev I."/>
        </authorList>
    </citation>
    <scope>NUCLEOTIDE SEQUENCE</scope>
    <source>
        <strain evidence="2">CBS 133067</strain>
    </source>
</reference>
<evidence type="ECO:0000256" key="1">
    <source>
        <dbReference type="SAM" id="SignalP"/>
    </source>
</evidence>
<feature type="signal peptide" evidence="1">
    <location>
        <begin position="1"/>
        <end position="23"/>
    </location>
</feature>
<feature type="chain" id="PRO_5040222553" evidence="1">
    <location>
        <begin position="24"/>
        <end position="190"/>
    </location>
</feature>
<accession>A0A9P4I6R0</accession>
<dbReference type="AlphaFoldDB" id="A0A9P4I6R0"/>
<keyword evidence="1" id="KW-0732">Signal</keyword>
<sequence length="190" mass="20904">MPAALSSSSLLISFSLVTNLGRTVHDPSVDFFLQGYEPLFYLEAQAFISTIQAVGGSESNPAMRYTQKQAMTSPISPATNFGRFGIEFESSIDVRGTVGHEPQYQCFRRSCSSSNSISTDTNCQRYTRCGCHTLDDKATVHLKVWRGESPANMSAAKEVPRDASDAFRVGRKATLLQISFIWSRDAGNSR</sequence>
<comment type="caution">
    <text evidence="2">The sequence shown here is derived from an EMBL/GenBank/DDBJ whole genome shotgun (WGS) entry which is preliminary data.</text>
</comment>
<dbReference type="EMBL" id="ML978140">
    <property type="protein sequence ID" value="KAF2093077.1"/>
    <property type="molecule type" value="Genomic_DNA"/>
</dbReference>
<keyword evidence="3" id="KW-1185">Reference proteome</keyword>
<evidence type="ECO:0000313" key="2">
    <source>
        <dbReference type="EMBL" id="KAF2093077.1"/>
    </source>
</evidence>
<protein>
    <submittedName>
        <fullName evidence="2">Uncharacterized protein</fullName>
    </submittedName>
</protein>
<organism evidence="2 3">
    <name type="scientific">Rhizodiscina lignyota</name>
    <dbReference type="NCBI Taxonomy" id="1504668"/>
    <lineage>
        <taxon>Eukaryota</taxon>
        <taxon>Fungi</taxon>
        <taxon>Dikarya</taxon>
        <taxon>Ascomycota</taxon>
        <taxon>Pezizomycotina</taxon>
        <taxon>Dothideomycetes</taxon>
        <taxon>Pleosporomycetidae</taxon>
        <taxon>Aulographales</taxon>
        <taxon>Rhizodiscinaceae</taxon>
        <taxon>Rhizodiscina</taxon>
    </lineage>
</organism>
<name>A0A9P4I6R0_9PEZI</name>
<dbReference type="Proteomes" id="UP000799772">
    <property type="component" value="Unassembled WGS sequence"/>
</dbReference>
<proteinExistence type="predicted"/>